<proteinExistence type="predicted"/>
<keyword evidence="2" id="KW-0378">Hydrolase</keyword>
<evidence type="ECO:0000313" key="2">
    <source>
        <dbReference type="EMBL" id="MBH0777385.1"/>
    </source>
</evidence>
<dbReference type="AlphaFoldDB" id="A0A931ICM0"/>
<protein>
    <submittedName>
        <fullName evidence="2">HNH endonuclease</fullName>
    </submittedName>
</protein>
<dbReference type="EMBL" id="JADMLG010000005">
    <property type="protein sequence ID" value="MBH0777385.1"/>
    <property type="molecule type" value="Genomic_DNA"/>
</dbReference>
<reference evidence="2" key="1">
    <citation type="submission" date="2020-11" db="EMBL/GenBank/DDBJ databases">
        <title>Nocardia NEAU-351.nov., a novel actinomycete isolated from the cow dung.</title>
        <authorList>
            <person name="Zhang X."/>
        </authorList>
    </citation>
    <scope>NUCLEOTIDE SEQUENCE</scope>
    <source>
        <strain evidence="2">NEAU-351</strain>
    </source>
</reference>
<dbReference type="PANTHER" id="PTHR24094">
    <property type="entry name" value="SECRETED PROTEIN"/>
    <property type="match status" value="1"/>
</dbReference>
<sequence>MLDSVRVVPARAHPGGYDRDCSAGRGCVFGPSWTDDSDAPSGHDGCDTRNNVLAAQLTEVSFRPGTRDCVVVSGVLHDPYTGRPATFAKADAGDIQIDHVYPLAAAWDLGASRWTVRRRVEFANDVETNLLATDAATNRAKGDSTPAGWLPPERANHCFYAAKYLTVAVRYDLPVTVADKTALDAIARSCP</sequence>
<accession>A0A931ICM0</accession>
<dbReference type="GO" id="GO:0004519">
    <property type="term" value="F:endonuclease activity"/>
    <property type="evidence" value="ECO:0007669"/>
    <property type="project" value="UniProtKB-KW"/>
</dbReference>
<feature type="domain" description="GmrSD restriction endonucleases C-terminal" evidence="1">
    <location>
        <begin position="47"/>
        <end position="183"/>
    </location>
</feature>
<keyword evidence="3" id="KW-1185">Reference proteome</keyword>
<dbReference type="InterPro" id="IPR011089">
    <property type="entry name" value="GmrSD_C"/>
</dbReference>
<keyword evidence="2" id="KW-0255">Endonuclease</keyword>
<dbReference type="PANTHER" id="PTHR24094:SF15">
    <property type="entry name" value="AMP-DEPENDENT SYNTHETASE_LIGASE DOMAIN-CONTAINING PROTEIN-RELATED"/>
    <property type="match status" value="1"/>
</dbReference>
<organism evidence="2 3">
    <name type="scientific">Nocardia bovistercoris</name>
    <dbReference type="NCBI Taxonomy" id="2785916"/>
    <lineage>
        <taxon>Bacteria</taxon>
        <taxon>Bacillati</taxon>
        <taxon>Actinomycetota</taxon>
        <taxon>Actinomycetes</taxon>
        <taxon>Mycobacteriales</taxon>
        <taxon>Nocardiaceae</taxon>
        <taxon>Nocardia</taxon>
    </lineage>
</organism>
<gene>
    <name evidence="2" type="ORF">IT779_13960</name>
</gene>
<evidence type="ECO:0000313" key="3">
    <source>
        <dbReference type="Proteomes" id="UP000655751"/>
    </source>
</evidence>
<comment type="caution">
    <text evidence="2">The sequence shown here is derived from an EMBL/GenBank/DDBJ whole genome shotgun (WGS) entry which is preliminary data.</text>
</comment>
<dbReference type="Pfam" id="PF07510">
    <property type="entry name" value="GmrSD_C"/>
    <property type="match status" value="1"/>
</dbReference>
<dbReference type="Proteomes" id="UP000655751">
    <property type="component" value="Unassembled WGS sequence"/>
</dbReference>
<evidence type="ECO:0000259" key="1">
    <source>
        <dbReference type="Pfam" id="PF07510"/>
    </source>
</evidence>
<keyword evidence="2" id="KW-0540">Nuclease</keyword>
<name>A0A931ICM0_9NOCA</name>